<evidence type="ECO:0000256" key="1">
    <source>
        <dbReference type="SAM" id="Phobius"/>
    </source>
</evidence>
<keyword evidence="1" id="KW-1133">Transmembrane helix</keyword>
<feature type="chain" id="PRO_5022047235" evidence="2">
    <location>
        <begin position="30"/>
        <end position="736"/>
    </location>
</feature>
<feature type="transmembrane region" description="Helical" evidence="1">
    <location>
        <begin position="649"/>
        <end position="667"/>
    </location>
</feature>
<feature type="transmembrane region" description="Helical" evidence="1">
    <location>
        <begin position="539"/>
        <end position="557"/>
    </location>
</feature>
<evidence type="ECO:0000256" key="2">
    <source>
        <dbReference type="SAM" id="SignalP"/>
    </source>
</evidence>
<feature type="transmembrane region" description="Helical" evidence="1">
    <location>
        <begin position="466"/>
        <end position="485"/>
    </location>
</feature>
<feature type="transmembrane region" description="Helical" evidence="1">
    <location>
        <begin position="373"/>
        <end position="394"/>
    </location>
</feature>
<name>A0A542SPJ4_9MICO</name>
<keyword evidence="4" id="KW-1185">Reference proteome</keyword>
<proteinExistence type="predicted"/>
<feature type="signal peptide" evidence="2">
    <location>
        <begin position="1"/>
        <end position="29"/>
    </location>
</feature>
<dbReference type="OrthoDB" id="3264110at2"/>
<comment type="caution">
    <text evidence="3">The sequence shown here is derived from an EMBL/GenBank/DDBJ whole genome shotgun (WGS) entry which is preliminary data.</text>
</comment>
<sequence>MSGRRPLRALVWVFLGILLAGAGSPIAHAATLTYPATTTHTNPAPTATTTTTADSVVLLGLRAVNWETVAARLDDYPLLRTFMSEGLVAQSLVNNGIQSRCAIDGWLMVSAGTRAWYHPESGCIEPAVSGSGDDARVADWGSYTRAAATQSYRPALGTLGDAVAAAGISAGAIGPGAAVALATSGGTVAGTVSSPPTESALTQALDELAATRSLVVVDVAGSAAAALPVDQLRRTEAALATLDTGDPGLTHTTVVIASLTDDEGAAAPGSLQFFASNLDRVAGVASSASTRTQGLVLSTDLLATVCAQIEPLQGTESGIGSPIVSAPNSTRVGVRVAQDQSKPGAKVEADLASRITVLTNIATRSQAGAATQIPYVVGLGCAGALLAVLAFVRWRSRRTRLAIRFGALWLAFMPASTLVASATSWWRSDTPALALASLASLTALAFAAATISFIRSGTTRWPAAARMTVVVASVTALIITVDVIRGCPWSTGSPLGTQVLQAGRFYGMNNTAFALWSVALLTAVAMVSTRTSQRHRRSTLAAVIVIGLGLTGFELSSRFGADLGGGLALLPGFAVLAIVVARWRLTGARLVGCAIGAVALAAVGAWAAARGDSSSHIGRFMSTLASAETAATVGRKFVGAFGALATEPLLGGTALIAVGSLAALVWRWRDHARVPSWGFALVATCVTASALNDSGLAITGWMVLLAGSLVVVRRGPLPLVGADVAKPRAQPTRVDG</sequence>
<evidence type="ECO:0000313" key="4">
    <source>
        <dbReference type="Proteomes" id="UP000316181"/>
    </source>
</evidence>
<gene>
    <name evidence="3" type="ORF">FB389_1227</name>
</gene>
<reference evidence="3 4" key="1">
    <citation type="submission" date="2019-06" db="EMBL/GenBank/DDBJ databases">
        <title>Sequencing the genomes of 1000 actinobacteria strains.</title>
        <authorList>
            <person name="Klenk H.-P."/>
        </authorList>
    </citation>
    <scope>NUCLEOTIDE SEQUENCE [LARGE SCALE GENOMIC DNA]</scope>
    <source>
        <strain evidence="3 4">DSM 10596</strain>
    </source>
</reference>
<accession>A0A542SPJ4</accession>
<feature type="transmembrane region" description="Helical" evidence="1">
    <location>
        <begin position="590"/>
        <end position="609"/>
    </location>
</feature>
<feature type="transmembrane region" description="Helical" evidence="1">
    <location>
        <begin position="432"/>
        <end position="454"/>
    </location>
</feature>
<feature type="transmembrane region" description="Helical" evidence="1">
    <location>
        <begin position="406"/>
        <end position="426"/>
    </location>
</feature>
<organism evidence="3 4">
    <name type="scientific">Rarobacter incanus</name>
    <dbReference type="NCBI Taxonomy" id="153494"/>
    <lineage>
        <taxon>Bacteria</taxon>
        <taxon>Bacillati</taxon>
        <taxon>Actinomycetota</taxon>
        <taxon>Actinomycetes</taxon>
        <taxon>Micrococcales</taxon>
        <taxon>Rarobacteraceae</taxon>
        <taxon>Rarobacter</taxon>
    </lineage>
</organism>
<dbReference type="EMBL" id="VFNV01000001">
    <property type="protein sequence ID" value="TQK76544.1"/>
    <property type="molecule type" value="Genomic_DNA"/>
</dbReference>
<keyword evidence="1" id="KW-0472">Membrane</keyword>
<protein>
    <submittedName>
        <fullName evidence="3">Uncharacterized protein</fullName>
    </submittedName>
</protein>
<dbReference type="RefSeq" id="WP_142111874.1">
    <property type="nucleotide sequence ID" value="NZ_BAAATB010000002.1"/>
</dbReference>
<keyword evidence="1" id="KW-0812">Transmembrane</keyword>
<evidence type="ECO:0000313" key="3">
    <source>
        <dbReference type="EMBL" id="TQK76544.1"/>
    </source>
</evidence>
<dbReference type="AlphaFoldDB" id="A0A542SPJ4"/>
<feature type="transmembrane region" description="Helical" evidence="1">
    <location>
        <begin position="674"/>
        <end position="690"/>
    </location>
</feature>
<dbReference type="Proteomes" id="UP000316181">
    <property type="component" value="Unassembled WGS sequence"/>
</dbReference>
<feature type="transmembrane region" description="Helical" evidence="1">
    <location>
        <begin position="563"/>
        <end position="583"/>
    </location>
</feature>
<keyword evidence="2" id="KW-0732">Signal</keyword>
<feature type="transmembrane region" description="Helical" evidence="1">
    <location>
        <begin position="505"/>
        <end position="527"/>
    </location>
</feature>